<keyword evidence="4" id="KW-0720">Serine protease</keyword>
<evidence type="ECO:0000256" key="3">
    <source>
        <dbReference type="ARBA" id="ARBA00022801"/>
    </source>
</evidence>
<dbReference type="InterPro" id="IPR001940">
    <property type="entry name" value="Peptidase_S1C"/>
</dbReference>
<feature type="domain" description="PDZ" evidence="7">
    <location>
        <begin position="424"/>
        <end position="500"/>
    </location>
</feature>
<dbReference type="Pfam" id="PF13180">
    <property type="entry name" value="PDZ_2"/>
    <property type="match status" value="1"/>
</dbReference>
<protein>
    <submittedName>
        <fullName evidence="8">Peptidase A2</fullName>
    </submittedName>
</protein>
<evidence type="ECO:0000256" key="4">
    <source>
        <dbReference type="ARBA" id="ARBA00022825"/>
    </source>
</evidence>
<dbReference type="GO" id="GO:0006508">
    <property type="term" value="P:proteolysis"/>
    <property type="evidence" value="ECO:0007669"/>
    <property type="project" value="UniProtKB-KW"/>
</dbReference>
<dbReference type="Pfam" id="PF13365">
    <property type="entry name" value="Trypsin_2"/>
    <property type="match status" value="1"/>
</dbReference>
<evidence type="ECO:0000256" key="5">
    <source>
        <dbReference type="SAM" id="MobiDB-lite"/>
    </source>
</evidence>
<feature type="region of interest" description="Disordered" evidence="5">
    <location>
        <begin position="1"/>
        <end position="88"/>
    </location>
</feature>
<dbReference type="eggNOG" id="COG0265">
    <property type="taxonomic scope" value="Bacteria"/>
</dbReference>
<evidence type="ECO:0000256" key="1">
    <source>
        <dbReference type="ARBA" id="ARBA00010541"/>
    </source>
</evidence>
<dbReference type="InterPro" id="IPR001478">
    <property type="entry name" value="PDZ"/>
</dbReference>
<feature type="compositionally biased region" description="Basic and acidic residues" evidence="5">
    <location>
        <begin position="20"/>
        <end position="38"/>
    </location>
</feature>
<dbReference type="InterPro" id="IPR051201">
    <property type="entry name" value="Chloro_Bact_Ser_Proteases"/>
</dbReference>
<keyword evidence="3" id="KW-0378">Hydrolase</keyword>
<evidence type="ECO:0000256" key="6">
    <source>
        <dbReference type="SAM" id="Phobius"/>
    </source>
</evidence>
<dbReference type="GO" id="GO:0004252">
    <property type="term" value="F:serine-type endopeptidase activity"/>
    <property type="evidence" value="ECO:0007669"/>
    <property type="project" value="InterPro"/>
</dbReference>
<keyword evidence="6" id="KW-1133">Transmembrane helix</keyword>
<feature type="transmembrane region" description="Helical" evidence="6">
    <location>
        <begin position="122"/>
        <end position="140"/>
    </location>
</feature>
<keyword evidence="2" id="KW-0645">Protease</keyword>
<gene>
    <name evidence="8" type="ORF">ET33_19150</name>
</gene>
<sequence length="536" mass="57501">MEVFLMDHNNNNNNNNNENELFRRPNDELKHNESDGDNRQTVGGEEAAASREQSSHYFSYGPYKSGTSDTTVSDSQGSAPVEVTPPKQLRSYGFNSGEQQQGPMGNWQLGAAPKKSSGFRSMFAAFMAGVVVVGALMFASDKMNLFTGAQGVMTGNSNQSSAGAPPATNSGNVKPSSLDLARPTNISGIVQQASPAVVKIETKVKAKSSGRSGNPLYDDPFFRQFFGDDFGGSQQQQPKSNDGQLQPGGMGTGFIFEKTGYILTNEHVIDGADEINVYLQGKDQPYKAKLLGNDYNLDLAALKIEPQKGEEFPTLPIGSADNLNVGDWVVAIGNPYGFDHTVTVGVLSAKERPIDIPDKNGTRQYKHLLQTDASINPGNSGGPLLNLNGEVIGINTAVSAQAQGIGFAIPTSTISAVLDNLKNNVKIPKEPVPYIGIAMKPIDKDWVSELKLENTDGALVDQVDRKSPAFKAGVRPYDVITEVNGAKIKTTEEVSTAIKKLKVGDKATLGVMRDGKKLNIDVTIGDRNTIDSQNQQ</sequence>
<dbReference type="PANTHER" id="PTHR43343">
    <property type="entry name" value="PEPTIDASE S12"/>
    <property type="match status" value="1"/>
</dbReference>
<comment type="caution">
    <text evidence="8">The sequence shown here is derived from an EMBL/GenBank/DDBJ whole genome shotgun (WGS) entry which is preliminary data.</text>
</comment>
<dbReference type="PROSITE" id="PS50106">
    <property type="entry name" value="PDZ"/>
    <property type="match status" value="1"/>
</dbReference>
<proteinExistence type="inferred from homology"/>
<organism evidence="8 9">
    <name type="scientific">Paenibacillus tyrfis</name>
    <dbReference type="NCBI Taxonomy" id="1501230"/>
    <lineage>
        <taxon>Bacteria</taxon>
        <taxon>Bacillati</taxon>
        <taxon>Bacillota</taxon>
        <taxon>Bacilli</taxon>
        <taxon>Bacillales</taxon>
        <taxon>Paenibacillaceae</taxon>
        <taxon>Paenibacillus</taxon>
    </lineage>
</organism>
<evidence type="ECO:0000259" key="7">
    <source>
        <dbReference type="PROSITE" id="PS50106"/>
    </source>
</evidence>
<keyword evidence="6" id="KW-0472">Membrane</keyword>
<feature type="region of interest" description="Disordered" evidence="5">
    <location>
        <begin position="157"/>
        <end position="179"/>
    </location>
</feature>
<dbReference type="Proteomes" id="UP000028123">
    <property type="component" value="Unassembled WGS sequence"/>
</dbReference>
<feature type="compositionally biased region" description="Polar residues" evidence="5">
    <location>
        <begin position="157"/>
        <end position="175"/>
    </location>
</feature>
<feature type="region of interest" description="Disordered" evidence="5">
    <location>
        <begin position="228"/>
        <end position="249"/>
    </location>
</feature>
<dbReference type="EMBL" id="JNVM01000028">
    <property type="protein sequence ID" value="KEQ23032.1"/>
    <property type="molecule type" value="Genomic_DNA"/>
</dbReference>
<feature type="compositionally biased region" description="Low complexity" evidence="5">
    <location>
        <begin position="9"/>
        <end position="19"/>
    </location>
</feature>
<keyword evidence="6" id="KW-0812">Transmembrane</keyword>
<dbReference type="PANTHER" id="PTHR43343:SF3">
    <property type="entry name" value="PROTEASE DO-LIKE 8, CHLOROPLASTIC"/>
    <property type="match status" value="1"/>
</dbReference>
<dbReference type="Gene3D" id="2.30.42.10">
    <property type="match status" value="1"/>
</dbReference>
<dbReference type="InterPro" id="IPR043504">
    <property type="entry name" value="Peptidase_S1_PA_chymotrypsin"/>
</dbReference>
<comment type="similarity">
    <text evidence="1">Belongs to the peptidase S1C family.</text>
</comment>
<feature type="compositionally biased region" description="Low complexity" evidence="5">
    <location>
        <begin position="228"/>
        <end position="237"/>
    </location>
</feature>
<dbReference type="AlphaFoldDB" id="A0A081NX59"/>
<dbReference type="Gene3D" id="2.40.10.10">
    <property type="entry name" value="Trypsin-like serine proteases"/>
    <property type="match status" value="2"/>
</dbReference>
<dbReference type="InterPro" id="IPR036034">
    <property type="entry name" value="PDZ_sf"/>
</dbReference>
<dbReference type="PRINTS" id="PR00834">
    <property type="entry name" value="PROTEASES2C"/>
</dbReference>
<evidence type="ECO:0000256" key="2">
    <source>
        <dbReference type="ARBA" id="ARBA00022670"/>
    </source>
</evidence>
<dbReference type="SUPFAM" id="SSF50156">
    <property type="entry name" value="PDZ domain-like"/>
    <property type="match status" value="1"/>
</dbReference>
<evidence type="ECO:0000313" key="8">
    <source>
        <dbReference type="EMBL" id="KEQ23032.1"/>
    </source>
</evidence>
<reference evidence="8 9" key="1">
    <citation type="submission" date="2014-06" db="EMBL/GenBank/DDBJ databases">
        <title>Draft genome sequence of Paenibacillus sp. MSt1.</title>
        <authorList>
            <person name="Aw Y.K."/>
            <person name="Ong K.S."/>
            <person name="Gan H.M."/>
            <person name="Lee S.M."/>
        </authorList>
    </citation>
    <scope>NUCLEOTIDE SEQUENCE [LARGE SCALE GENOMIC DNA]</scope>
    <source>
        <strain evidence="8 9">MSt1</strain>
    </source>
</reference>
<dbReference type="SUPFAM" id="SSF50494">
    <property type="entry name" value="Trypsin-like serine proteases"/>
    <property type="match status" value="1"/>
</dbReference>
<dbReference type="InterPro" id="IPR009003">
    <property type="entry name" value="Peptidase_S1_PA"/>
</dbReference>
<name>A0A081NX59_9BACL</name>
<evidence type="ECO:0000313" key="9">
    <source>
        <dbReference type="Proteomes" id="UP000028123"/>
    </source>
</evidence>
<accession>A0A081NX59</accession>
<keyword evidence="9" id="KW-1185">Reference proteome</keyword>
<dbReference type="SMART" id="SM00228">
    <property type="entry name" value="PDZ"/>
    <property type="match status" value="1"/>
</dbReference>
<feature type="compositionally biased region" description="Polar residues" evidence="5">
    <location>
        <begin position="65"/>
        <end position="78"/>
    </location>
</feature>